<dbReference type="Proteomes" id="UP000199064">
    <property type="component" value="Unassembled WGS sequence"/>
</dbReference>
<evidence type="ECO:0000256" key="1">
    <source>
        <dbReference type="SAM" id="SignalP"/>
    </source>
</evidence>
<feature type="chain" id="PRO_5011662216" evidence="1">
    <location>
        <begin position="23"/>
        <end position="94"/>
    </location>
</feature>
<sequence>MRKLLVVIVGMVLLFPSNSTWAASQSCQQIQAAIREHGSIILRYPSGNGGSIQRYDRFVANLNECPAAFNTLKVRRVPALDTDACPLHVCWNND</sequence>
<dbReference type="AlphaFoldDB" id="A0A1H4IMG7"/>
<reference evidence="3" key="1">
    <citation type="submission" date="2016-10" db="EMBL/GenBank/DDBJ databases">
        <authorList>
            <person name="Varghese N."/>
            <person name="Submissions S."/>
        </authorList>
    </citation>
    <scope>NUCLEOTIDE SEQUENCE [LARGE SCALE GENOMIC DNA]</scope>
    <source>
        <strain evidence="3">ES.061</strain>
    </source>
</reference>
<accession>A0A1H4IMG7</accession>
<keyword evidence="1" id="KW-0732">Signal</keyword>
<proteinExistence type="predicted"/>
<dbReference type="EMBL" id="FNSL01000001">
    <property type="protein sequence ID" value="SEB34432.1"/>
    <property type="molecule type" value="Genomic_DNA"/>
</dbReference>
<protein>
    <submittedName>
        <fullName evidence="2">Uncharacterized protein</fullName>
    </submittedName>
</protein>
<evidence type="ECO:0000313" key="2">
    <source>
        <dbReference type="EMBL" id="SEB34432.1"/>
    </source>
</evidence>
<evidence type="ECO:0000313" key="3">
    <source>
        <dbReference type="Proteomes" id="UP000199064"/>
    </source>
</evidence>
<dbReference type="PROSITE" id="PS51257">
    <property type="entry name" value="PROKAR_LIPOPROTEIN"/>
    <property type="match status" value="1"/>
</dbReference>
<keyword evidence="3" id="KW-1185">Reference proteome</keyword>
<dbReference type="RefSeq" id="WP_007007920.1">
    <property type="nucleotide sequence ID" value="NZ_FNSL01000001.1"/>
</dbReference>
<gene>
    <name evidence="2" type="ORF">SAMN05216452_0058</name>
</gene>
<name>A0A1H4IMG7_9HYPH</name>
<feature type="signal peptide" evidence="1">
    <location>
        <begin position="1"/>
        <end position="22"/>
    </location>
</feature>
<organism evidence="2 3">
    <name type="scientific">Nitratireductor aquibiodomus</name>
    <dbReference type="NCBI Taxonomy" id="204799"/>
    <lineage>
        <taxon>Bacteria</taxon>
        <taxon>Pseudomonadati</taxon>
        <taxon>Pseudomonadota</taxon>
        <taxon>Alphaproteobacteria</taxon>
        <taxon>Hyphomicrobiales</taxon>
        <taxon>Phyllobacteriaceae</taxon>
        <taxon>Nitratireductor</taxon>
    </lineage>
</organism>